<organism evidence="1 2">
    <name type="scientific">Parasulfuritortus cantonensis</name>
    <dbReference type="NCBI Taxonomy" id="2528202"/>
    <lineage>
        <taxon>Bacteria</taxon>
        <taxon>Pseudomonadati</taxon>
        <taxon>Pseudomonadota</taxon>
        <taxon>Betaproteobacteria</taxon>
        <taxon>Nitrosomonadales</taxon>
        <taxon>Thiobacillaceae</taxon>
        <taxon>Parasulfuritortus</taxon>
    </lineage>
</organism>
<protein>
    <submittedName>
        <fullName evidence="1">Uncharacterized protein</fullName>
    </submittedName>
</protein>
<evidence type="ECO:0000313" key="2">
    <source>
        <dbReference type="Proteomes" id="UP000295443"/>
    </source>
</evidence>
<dbReference type="Proteomes" id="UP000295443">
    <property type="component" value="Unassembled WGS sequence"/>
</dbReference>
<keyword evidence="2" id="KW-1185">Reference proteome</keyword>
<evidence type="ECO:0000313" key="1">
    <source>
        <dbReference type="EMBL" id="TCJ18405.1"/>
    </source>
</evidence>
<name>A0A4R1BLT3_9PROT</name>
<proteinExistence type="predicted"/>
<dbReference type="OrthoDB" id="3034370at2"/>
<comment type="caution">
    <text evidence="1">The sequence shown here is derived from an EMBL/GenBank/DDBJ whole genome shotgun (WGS) entry which is preliminary data.</text>
</comment>
<dbReference type="EMBL" id="SJZB01000011">
    <property type="protein sequence ID" value="TCJ18405.1"/>
    <property type="molecule type" value="Genomic_DNA"/>
</dbReference>
<gene>
    <name evidence="1" type="ORF">EZJ19_02545</name>
</gene>
<dbReference type="AlphaFoldDB" id="A0A4R1BLT3"/>
<reference evidence="1 2" key="1">
    <citation type="submission" date="2019-03" db="EMBL/GenBank/DDBJ databases">
        <title>Genome sequence of Thiobacillaceae bacterium LSR1, a sulfur-oxidizing bacterium isolated from freshwater sediment.</title>
        <authorList>
            <person name="Li S."/>
        </authorList>
    </citation>
    <scope>NUCLEOTIDE SEQUENCE [LARGE SCALE GENOMIC DNA]</scope>
    <source>
        <strain evidence="1 2">LSR1</strain>
    </source>
</reference>
<accession>A0A4R1BLT3</accession>
<sequence>MPQFLRTSSVRLLEASQEALNLALHSLGMPTREELRVDCAQFAAPTGLIGAAAEQCMAAILVQVLGEEALMSYPNQFKSAREVLREVRALLRAPVPRASFLTVGVADAAAHRTSLYRATEGFALLIGERAASLHAGKGPSRAVAMVQAQKVLDFFSLLASSPRVRPYLERLPRPSEARVDQELLVDQLARRFMGAETLADRSQALRSLYLVLPEVPEEAPDWLDAFDRSAVAPTTEDINLLLQTLERAAPVRFQRLNAGGQGLPVVVRQQDPNALPIAAHHLRRAFGNILDQFDADVGTANGRLDAGTLDVPPESFLLDLCVLGPIQLCQSIGRQTLTAHEVWPFVATALAQQGTQRPFWFLVSRVDDLGQLIGQLRRAFAVSRRAQFRQQEAPTIEALEALRNARQLTAQSELAEFARTAYAAAGVSKEALAVAIERNQGTERESGPEAGVILRQVSVGAQNAGLAYEAIMAINNIRGKRYWARLLAEASTDPEDRGMLVQILRNPDLASAQTAARRALKLIDAIAYGPQIELE</sequence>